<keyword evidence="2" id="KW-0472">Membrane</keyword>
<feature type="region of interest" description="Disordered" evidence="1">
    <location>
        <begin position="78"/>
        <end position="113"/>
    </location>
</feature>
<evidence type="ECO:0000313" key="3">
    <source>
        <dbReference type="EMBL" id="POM83279.1"/>
    </source>
</evidence>
<sequence length="141" mass="16533">MKEKIETLHTVITEKLGSELLTRALYISILLKLVVLIGFGSYYFKKRKQEKAKKLNDMRMKKIRENQIKVWEKDISEYTSVSSKKDSSLEEDQKEENKRKKKSKLSWMSANSNSHLNPHFSHLSTYKPSVSKRYPCKKCCG</sequence>
<accession>A0A2P4YZM1</accession>
<keyword evidence="2" id="KW-1133">Transmembrane helix</keyword>
<comment type="caution">
    <text evidence="3">The sequence shown here is derived from an EMBL/GenBank/DDBJ whole genome shotgun (WGS) entry which is preliminary data.</text>
</comment>
<reference evidence="3 4" key="1">
    <citation type="submission" date="2014-04" db="EMBL/GenBank/DDBJ databases">
        <title>Comparative Genomics of Cryptosporidium Species.</title>
        <authorList>
            <person name="Silva J.C."/>
            <person name="Su Q."/>
            <person name="Chalmers R."/>
            <person name="Chibucos M.C."/>
            <person name="Elwin K."/>
            <person name="Godinez A."/>
            <person name="Guo F."/>
            <person name="Huynh K."/>
            <person name="Orvis J."/>
            <person name="Ott S."/>
            <person name="Sadzewicz L."/>
            <person name="Sengamalay N."/>
            <person name="Shetty A."/>
            <person name="Sun M."/>
            <person name="Tallon L."/>
            <person name="Xiao L."/>
            <person name="Zhang H."/>
            <person name="Fraser C.M."/>
            <person name="Zhu G."/>
            <person name="Kissinger J."/>
            <person name="Widmer G."/>
        </authorList>
    </citation>
    <scope>NUCLEOTIDE SEQUENCE [LARGE SCALE GENOMIC DNA]</scope>
    <source>
        <strain evidence="3 4">UKMEL1</strain>
    </source>
</reference>
<dbReference type="Proteomes" id="UP000236928">
    <property type="component" value="Unassembled WGS sequence"/>
</dbReference>
<feature type="transmembrane region" description="Helical" evidence="2">
    <location>
        <begin position="24"/>
        <end position="44"/>
    </location>
</feature>
<dbReference type="EMBL" id="JIBK01000011">
    <property type="protein sequence ID" value="POM83279.1"/>
    <property type="molecule type" value="Genomic_DNA"/>
</dbReference>
<evidence type="ECO:0000313" key="4">
    <source>
        <dbReference type="Proteomes" id="UP000236928"/>
    </source>
</evidence>
<gene>
    <name evidence="3" type="ORF">CmeUKMEL1_06600</name>
</gene>
<evidence type="ECO:0000256" key="1">
    <source>
        <dbReference type="SAM" id="MobiDB-lite"/>
    </source>
</evidence>
<name>A0A2P4YZM1_9CRYT</name>
<keyword evidence="2" id="KW-0812">Transmembrane</keyword>
<dbReference type="AlphaFoldDB" id="A0A2P4YZM1"/>
<dbReference type="VEuPathDB" id="CryptoDB:CmeUKMEL1_06600"/>
<protein>
    <submittedName>
        <fullName evidence="3">Uncharacterized protein</fullName>
    </submittedName>
</protein>
<keyword evidence="4" id="KW-1185">Reference proteome</keyword>
<proteinExistence type="predicted"/>
<evidence type="ECO:0000256" key="2">
    <source>
        <dbReference type="SAM" id="Phobius"/>
    </source>
</evidence>
<dbReference type="OrthoDB" id="343020at2759"/>
<organism evidence="3 4">
    <name type="scientific">Cryptosporidium meleagridis</name>
    <dbReference type="NCBI Taxonomy" id="93969"/>
    <lineage>
        <taxon>Eukaryota</taxon>
        <taxon>Sar</taxon>
        <taxon>Alveolata</taxon>
        <taxon>Apicomplexa</taxon>
        <taxon>Conoidasida</taxon>
        <taxon>Coccidia</taxon>
        <taxon>Eucoccidiorida</taxon>
        <taxon>Eimeriorina</taxon>
        <taxon>Cryptosporidiidae</taxon>
        <taxon>Cryptosporidium</taxon>
    </lineage>
</organism>